<keyword evidence="4" id="KW-0456">Lyase</keyword>
<organism evidence="7 8">
    <name type="scientific">Flavobacterium orientale</name>
    <dbReference type="NCBI Taxonomy" id="1756020"/>
    <lineage>
        <taxon>Bacteria</taxon>
        <taxon>Pseudomonadati</taxon>
        <taxon>Bacteroidota</taxon>
        <taxon>Flavobacteriia</taxon>
        <taxon>Flavobacteriales</taxon>
        <taxon>Flavobacteriaceae</taxon>
        <taxon>Flavobacterium</taxon>
    </lineage>
</organism>
<reference evidence="7" key="1">
    <citation type="journal article" date="2014" name="Int. J. Syst. Evol. Microbiol.">
        <title>Complete genome sequence of Corynebacterium casei LMG S-19264T (=DSM 44701T), isolated from a smear-ripened cheese.</title>
        <authorList>
            <consortium name="US DOE Joint Genome Institute (JGI-PGF)"/>
            <person name="Walter F."/>
            <person name="Albersmeier A."/>
            <person name="Kalinowski J."/>
            <person name="Ruckert C."/>
        </authorList>
    </citation>
    <scope>NUCLEOTIDE SEQUENCE</scope>
    <source>
        <strain evidence="7">CGMCC 1.12506</strain>
    </source>
</reference>
<dbReference type="AlphaFoldDB" id="A0A916Y0R6"/>
<dbReference type="GO" id="GO:0008732">
    <property type="term" value="F:L-allo-threonine aldolase activity"/>
    <property type="evidence" value="ECO:0007669"/>
    <property type="project" value="TreeGrafter"/>
</dbReference>
<feature type="modified residue" description="N6-(pyridoxal phosphate)lysine" evidence="5">
    <location>
        <position position="209"/>
    </location>
</feature>
<dbReference type="InterPro" id="IPR015421">
    <property type="entry name" value="PyrdxlP-dep_Trfase_major"/>
</dbReference>
<dbReference type="InterPro" id="IPR023603">
    <property type="entry name" value="Low_specificity_L-TA-like"/>
</dbReference>
<sequence length="349" mass="38683">MKYKIKNSMEINLVSDTVTKPNADMLRAMFNAKVGDDVFKQDPTVNELEAKVAAFFGMEAALFFPSGTMANQAAIKLHTQPGEQLIADKFAHIYNYEGGGVSFNSGVSCKLLEGSRGMITAQQVEEAINPPDFYHSPLTTLVALENTTNKGGGACYEMVDLVAIRKVCDQHGLKYHLDGARLWNALVAKNQNPLHYGKLFDTISVCFSKGMGTPIGSVLLMSQEHYNKVMRIRKVLGGGMRQVGFVAAAAIYALENNIERLAEDHRRAKELGVMLQRLPWIQGVEPVETNIVIFSVQPTIADLDVIEKLKQKNIAISSLGKGKLRMVTHLDYKEVMHTYVLETLEKITF</sequence>
<dbReference type="InterPro" id="IPR001597">
    <property type="entry name" value="ArAA_b-elim_lyase/Thr_aldolase"/>
</dbReference>
<evidence type="ECO:0000256" key="5">
    <source>
        <dbReference type="PIRSR" id="PIRSR017617-1"/>
    </source>
</evidence>
<comment type="cofactor">
    <cofactor evidence="1">
        <name>pyridoxal 5'-phosphate</name>
        <dbReference type="ChEBI" id="CHEBI:597326"/>
    </cofactor>
</comment>
<dbReference type="GO" id="GO:0006567">
    <property type="term" value="P:L-threonine catabolic process"/>
    <property type="evidence" value="ECO:0007669"/>
    <property type="project" value="TreeGrafter"/>
</dbReference>
<evidence type="ECO:0000256" key="4">
    <source>
        <dbReference type="ARBA" id="ARBA00023239"/>
    </source>
</evidence>
<dbReference type="Proteomes" id="UP000625735">
    <property type="component" value="Unassembled WGS sequence"/>
</dbReference>
<dbReference type="GO" id="GO:0005829">
    <property type="term" value="C:cytosol"/>
    <property type="evidence" value="ECO:0007669"/>
    <property type="project" value="TreeGrafter"/>
</dbReference>
<evidence type="ECO:0000259" key="6">
    <source>
        <dbReference type="Pfam" id="PF01212"/>
    </source>
</evidence>
<dbReference type="InterPro" id="IPR015424">
    <property type="entry name" value="PyrdxlP-dep_Trfase"/>
</dbReference>
<reference evidence="7" key="2">
    <citation type="submission" date="2020-09" db="EMBL/GenBank/DDBJ databases">
        <authorList>
            <person name="Sun Q."/>
            <person name="Zhou Y."/>
        </authorList>
    </citation>
    <scope>NUCLEOTIDE SEQUENCE</scope>
    <source>
        <strain evidence="7">CGMCC 1.12506</strain>
    </source>
</reference>
<accession>A0A916Y0R6</accession>
<dbReference type="InterPro" id="IPR015422">
    <property type="entry name" value="PyrdxlP-dep_Trfase_small"/>
</dbReference>
<dbReference type="Gene3D" id="3.90.1150.10">
    <property type="entry name" value="Aspartate Aminotransferase, domain 1"/>
    <property type="match status" value="1"/>
</dbReference>
<dbReference type="GO" id="GO:0006545">
    <property type="term" value="P:glycine biosynthetic process"/>
    <property type="evidence" value="ECO:0007669"/>
    <property type="project" value="TreeGrafter"/>
</dbReference>
<evidence type="ECO:0000313" key="7">
    <source>
        <dbReference type="EMBL" id="GGD24230.1"/>
    </source>
</evidence>
<dbReference type="Gene3D" id="3.40.640.10">
    <property type="entry name" value="Type I PLP-dependent aspartate aminotransferase-like (Major domain)"/>
    <property type="match status" value="1"/>
</dbReference>
<proteinExistence type="inferred from homology"/>
<protein>
    <submittedName>
        <fullName evidence="7">Threonine aldolase</fullName>
    </submittedName>
</protein>
<evidence type="ECO:0000256" key="2">
    <source>
        <dbReference type="ARBA" id="ARBA00006966"/>
    </source>
</evidence>
<comment type="similarity">
    <text evidence="2">Belongs to the threonine aldolase family.</text>
</comment>
<evidence type="ECO:0000313" key="8">
    <source>
        <dbReference type="Proteomes" id="UP000625735"/>
    </source>
</evidence>
<dbReference type="NCBIfam" id="NF041359">
    <property type="entry name" value="GntG_guanitoxin"/>
    <property type="match status" value="1"/>
</dbReference>
<dbReference type="Pfam" id="PF01212">
    <property type="entry name" value="Beta_elim_lyase"/>
    <property type="match status" value="1"/>
</dbReference>
<comment type="caution">
    <text evidence="7">The sequence shown here is derived from an EMBL/GenBank/DDBJ whole genome shotgun (WGS) entry which is preliminary data.</text>
</comment>
<dbReference type="PANTHER" id="PTHR48097">
    <property type="entry name" value="L-THREONINE ALDOLASE-RELATED"/>
    <property type="match status" value="1"/>
</dbReference>
<dbReference type="FunFam" id="3.40.640.10:FF:000030">
    <property type="entry name" value="Low-specificity L-threonine aldolase"/>
    <property type="match status" value="1"/>
</dbReference>
<dbReference type="EMBL" id="BMFG01000004">
    <property type="protein sequence ID" value="GGD24230.1"/>
    <property type="molecule type" value="Genomic_DNA"/>
</dbReference>
<name>A0A916Y0R6_9FLAO</name>
<keyword evidence="3" id="KW-0663">Pyridoxal phosphate</keyword>
<feature type="domain" description="Aromatic amino acid beta-eliminating lyase/threonine aldolase" evidence="6">
    <location>
        <begin position="12"/>
        <end position="296"/>
    </location>
</feature>
<gene>
    <name evidence="7" type="primary">ltaE</name>
    <name evidence="7" type="ORF">GCM10011343_13030</name>
</gene>
<evidence type="ECO:0000256" key="1">
    <source>
        <dbReference type="ARBA" id="ARBA00001933"/>
    </source>
</evidence>
<keyword evidence="8" id="KW-1185">Reference proteome</keyword>
<dbReference type="SUPFAM" id="SSF53383">
    <property type="entry name" value="PLP-dependent transferases"/>
    <property type="match status" value="1"/>
</dbReference>
<dbReference type="PANTHER" id="PTHR48097:SF9">
    <property type="entry name" value="L-THREONINE ALDOLASE"/>
    <property type="match status" value="1"/>
</dbReference>
<dbReference type="PIRSF" id="PIRSF017617">
    <property type="entry name" value="Thr_aldolase"/>
    <property type="match status" value="1"/>
</dbReference>
<evidence type="ECO:0000256" key="3">
    <source>
        <dbReference type="ARBA" id="ARBA00022898"/>
    </source>
</evidence>